<dbReference type="Proteomes" id="UP000449092">
    <property type="component" value="Unassembled WGS sequence"/>
</dbReference>
<sequence>MIQSVGPDWARFIPYGCIVATARLYDVIQFGADETGDSYGDFSEGKYGWLLDNVRAFEKPIPARGRQRIWNWENDV</sequence>
<dbReference type="SUPFAM" id="SSF88697">
    <property type="entry name" value="PUA domain-like"/>
    <property type="match status" value="1"/>
</dbReference>
<proteinExistence type="predicted"/>
<organism evidence="1 2">
    <name type="scientific">Candidatus Spechtbacteria bacterium SB0662_bin_43</name>
    <dbReference type="NCBI Taxonomy" id="2604897"/>
    <lineage>
        <taxon>Bacteria</taxon>
        <taxon>Candidatus Spechtiibacteriota</taxon>
    </lineage>
</organism>
<evidence type="ECO:0000313" key="1">
    <source>
        <dbReference type="EMBL" id="MYE38464.1"/>
    </source>
</evidence>
<name>A0A845DCS4_9BACT</name>
<accession>A0A845DCS4</accession>
<protein>
    <submittedName>
        <fullName evidence="1">Uncharacterized protein</fullName>
    </submittedName>
</protein>
<comment type="caution">
    <text evidence="1">The sequence shown here is derived from an EMBL/GenBank/DDBJ whole genome shotgun (WGS) entry which is preliminary data.</text>
</comment>
<evidence type="ECO:0000313" key="2">
    <source>
        <dbReference type="Proteomes" id="UP000449092"/>
    </source>
</evidence>
<gene>
    <name evidence="1" type="ORF">F4X82_03025</name>
</gene>
<dbReference type="AlphaFoldDB" id="A0A845DCS4"/>
<dbReference type="InterPro" id="IPR015947">
    <property type="entry name" value="PUA-like_sf"/>
</dbReference>
<dbReference type="EMBL" id="VXOY01000026">
    <property type="protein sequence ID" value="MYE38464.1"/>
    <property type="molecule type" value="Genomic_DNA"/>
</dbReference>
<reference evidence="1 2" key="1">
    <citation type="submission" date="2019-09" db="EMBL/GenBank/DDBJ databases">
        <title>Characterisation of the sponge microbiome using genome-centric metagenomics.</title>
        <authorList>
            <person name="Engelberts J.P."/>
            <person name="Robbins S.J."/>
            <person name="De Goeij J.M."/>
            <person name="Aranda M."/>
            <person name="Bell S.C."/>
            <person name="Webster N.S."/>
        </authorList>
    </citation>
    <scope>NUCLEOTIDE SEQUENCE [LARGE SCALE GENOMIC DNA]</scope>
    <source>
        <strain evidence="1">SB0662_bin_43</strain>
    </source>
</reference>